<dbReference type="AlphaFoldDB" id="E9SHY9"/>
<reference evidence="1 2" key="1">
    <citation type="submission" date="2011-02" db="EMBL/GenBank/DDBJ databases">
        <authorList>
            <person name="Nelson K.E."/>
            <person name="Sutton G."/>
            <person name="Torralba M."/>
            <person name="Durkin S."/>
            <person name="Harkins D."/>
            <person name="Montgomery R."/>
            <person name="Ziemer C."/>
            <person name="Klaassens E."/>
            <person name="Ocuiv P."/>
            <person name="Morrison M."/>
        </authorList>
    </citation>
    <scope>NUCLEOTIDE SEQUENCE [LARGE SCALE GENOMIC DNA]</scope>
    <source>
        <strain evidence="1 2">8</strain>
    </source>
</reference>
<accession>E9SHY9</accession>
<comment type="caution">
    <text evidence="1">The sequence shown here is derived from an EMBL/GenBank/DDBJ whole genome shotgun (WGS) entry which is preliminary data.</text>
</comment>
<organism evidence="1 2">
    <name type="scientific">Ruminococcus albus 8</name>
    <dbReference type="NCBI Taxonomy" id="246199"/>
    <lineage>
        <taxon>Bacteria</taxon>
        <taxon>Bacillati</taxon>
        <taxon>Bacillota</taxon>
        <taxon>Clostridia</taxon>
        <taxon>Eubacteriales</taxon>
        <taxon>Oscillospiraceae</taxon>
        <taxon>Ruminococcus</taxon>
    </lineage>
</organism>
<dbReference type="STRING" id="246199.CUS_6967"/>
<dbReference type="EMBL" id="ADKM02000134">
    <property type="protein sequence ID" value="EGC01233.1"/>
    <property type="molecule type" value="Genomic_DNA"/>
</dbReference>
<proteinExistence type="predicted"/>
<evidence type="ECO:0000313" key="2">
    <source>
        <dbReference type="Proteomes" id="UP000004259"/>
    </source>
</evidence>
<gene>
    <name evidence="1" type="ORF">CUS_6967</name>
</gene>
<name>E9SHY9_RUMAL</name>
<dbReference type="Proteomes" id="UP000004259">
    <property type="component" value="Unassembled WGS sequence"/>
</dbReference>
<protein>
    <submittedName>
        <fullName evidence="1">Uncharacterized protein</fullName>
    </submittedName>
</protein>
<sequence length="72" mass="8459">MTPYLTKIPENSEVFGFSFVFTAIDIRRDIGYNIACIRFVIYFIPLSHHKKQRFTELKVVGVYLPAKYPDRS</sequence>
<evidence type="ECO:0000313" key="1">
    <source>
        <dbReference type="EMBL" id="EGC01233.1"/>
    </source>
</evidence>
<keyword evidence="2" id="KW-1185">Reference proteome</keyword>